<dbReference type="EMBL" id="JACEFO010002324">
    <property type="protein sequence ID" value="KAF8665855.1"/>
    <property type="molecule type" value="Genomic_DNA"/>
</dbReference>
<evidence type="ECO:0000256" key="1">
    <source>
        <dbReference type="SAM" id="MobiDB-lite"/>
    </source>
</evidence>
<reference evidence="3" key="1">
    <citation type="submission" date="2020-07" db="EMBL/GenBank/DDBJ databases">
        <title>Genome sequence and genetic diversity analysis of an under-domesticated orphan crop, white fonio (Digitaria exilis).</title>
        <authorList>
            <person name="Bennetzen J.L."/>
            <person name="Chen S."/>
            <person name="Ma X."/>
            <person name="Wang X."/>
            <person name="Yssel A.E.J."/>
            <person name="Chaluvadi S.R."/>
            <person name="Johnson M."/>
            <person name="Gangashetty P."/>
            <person name="Hamidou F."/>
            <person name="Sanogo M.D."/>
            <person name="Zwaenepoel A."/>
            <person name="Wallace J."/>
            <person name="Van De Peer Y."/>
            <person name="Van Deynze A."/>
        </authorList>
    </citation>
    <scope>NUCLEOTIDE SEQUENCE</scope>
    <source>
        <tissue evidence="3">Leaves</tissue>
    </source>
</reference>
<evidence type="ECO:0000313" key="3">
    <source>
        <dbReference type="EMBL" id="KAF8665855.1"/>
    </source>
</evidence>
<dbReference type="Pfam" id="PF03140">
    <property type="entry name" value="DUF247"/>
    <property type="match status" value="1"/>
</dbReference>
<keyword evidence="2" id="KW-0472">Membrane</keyword>
<gene>
    <name evidence="3" type="ORF">HU200_053935</name>
</gene>
<dbReference type="PANTHER" id="PTHR31170:SF18">
    <property type="entry name" value="(WILD MALAYSIAN BANANA) HYPOTHETICAL PROTEIN"/>
    <property type="match status" value="1"/>
</dbReference>
<protein>
    <submittedName>
        <fullName evidence="3">Uncharacterized protein</fullName>
    </submittedName>
</protein>
<proteinExistence type="predicted"/>
<evidence type="ECO:0000313" key="4">
    <source>
        <dbReference type="Proteomes" id="UP000636709"/>
    </source>
</evidence>
<feature type="compositionally biased region" description="Gly residues" evidence="1">
    <location>
        <begin position="1"/>
        <end position="12"/>
    </location>
</feature>
<dbReference type="PANTHER" id="PTHR31170">
    <property type="entry name" value="BNAC04G53230D PROTEIN"/>
    <property type="match status" value="1"/>
</dbReference>
<keyword evidence="4" id="KW-1185">Reference proteome</keyword>
<dbReference type="Proteomes" id="UP000636709">
    <property type="component" value="Unassembled WGS sequence"/>
</dbReference>
<dbReference type="OrthoDB" id="639355at2759"/>
<feature type="transmembrane region" description="Helical" evidence="2">
    <location>
        <begin position="439"/>
        <end position="464"/>
    </location>
</feature>
<accession>A0A835ALV9</accession>
<organism evidence="3 4">
    <name type="scientific">Digitaria exilis</name>
    <dbReference type="NCBI Taxonomy" id="1010633"/>
    <lineage>
        <taxon>Eukaryota</taxon>
        <taxon>Viridiplantae</taxon>
        <taxon>Streptophyta</taxon>
        <taxon>Embryophyta</taxon>
        <taxon>Tracheophyta</taxon>
        <taxon>Spermatophyta</taxon>
        <taxon>Magnoliopsida</taxon>
        <taxon>Liliopsida</taxon>
        <taxon>Poales</taxon>
        <taxon>Poaceae</taxon>
        <taxon>PACMAD clade</taxon>
        <taxon>Panicoideae</taxon>
        <taxon>Panicodae</taxon>
        <taxon>Paniceae</taxon>
        <taxon>Anthephorinae</taxon>
        <taxon>Digitaria</taxon>
    </lineage>
</organism>
<keyword evidence="2" id="KW-1133">Transmembrane helix</keyword>
<comment type="caution">
    <text evidence="3">The sequence shown here is derived from an EMBL/GenBank/DDBJ whole genome shotgun (WGS) entry which is preliminary data.</text>
</comment>
<evidence type="ECO:0000256" key="2">
    <source>
        <dbReference type="SAM" id="Phobius"/>
    </source>
</evidence>
<name>A0A835ALV9_9POAL</name>
<keyword evidence="2" id="KW-0812">Transmembrane</keyword>
<dbReference type="AlphaFoldDB" id="A0A835ALV9"/>
<dbReference type="InterPro" id="IPR004158">
    <property type="entry name" value="DUF247_pln"/>
</dbReference>
<feature type="region of interest" description="Disordered" evidence="1">
    <location>
        <begin position="1"/>
        <end position="27"/>
    </location>
</feature>
<sequence>MEVVGAPGGGSEPGLHGRHGPNSQPQQTAAIIPKVRAQLRRAAGDYVFTPQIMLIGPYHKWEDYYSFPWMEEKRKAVDHLKRLMGDARFEDLKTMLTQLWPQQVRRFYTHLPINDHEDDPAAAVFGNMLLHDGCYLLSLFFEFEEQRLQGNNESDGGDNDDPIIVDAIDSTLVRDILYLLENQIPLFVLQEILNHITPAGHEETTLNRIASNVTTLLQTQLYISNRAWVVPSESSDLLHLVHSYFRHRPPRAAPVEQPNCWPLDQGRSRVARRQKRLLTGKWRRATDYSRYANLKFRPRVFSEDGAWTVLDIDLQGGTLWMPRLRVDSNTWTMLRNLMAMEEQEDQQRPVTAYCLFMSQVACTAEDIELLQGSKVLEHFLGTDEQAAKGFAELCDGVAFDIDKPERNYLRKVWHDLDERCRKPGNNFQGFFRQRYCGNMFYRMVFFMALVLNICQMIQAIYAVVGYHKPSK</sequence>